<gene>
    <name evidence="4" type="ORF">DGAL_LOCUS8318</name>
</gene>
<dbReference type="OrthoDB" id="498543at2759"/>
<comment type="caution">
    <text evidence="4">The sequence shown here is derived from an EMBL/GenBank/DDBJ whole genome shotgun (WGS) entry which is preliminary data.</text>
</comment>
<dbReference type="PANTHER" id="PTHR15499">
    <property type="entry name" value="HMG BOX-CONTAINING PROTEIN 1"/>
    <property type="match status" value="1"/>
</dbReference>
<feature type="compositionally biased region" description="Polar residues" evidence="2">
    <location>
        <begin position="322"/>
        <end position="333"/>
    </location>
</feature>
<evidence type="ECO:0000313" key="4">
    <source>
        <dbReference type="EMBL" id="CAH0105298.1"/>
    </source>
</evidence>
<dbReference type="AlphaFoldDB" id="A0A8J2RQ99"/>
<accession>A0A8J2RQ99</accession>
<name>A0A8J2RQ99_9CRUS</name>
<dbReference type="GO" id="GO:0000978">
    <property type="term" value="F:RNA polymerase II cis-regulatory region sequence-specific DNA binding"/>
    <property type="evidence" value="ECO:0007669"/>
    <property type="project" value="TreeGrafter"/>
</dbReference>
<dbReference type="Proteomes" id="UP000789390">
    <property type="component" value="Unassembled WGS sequence"/>
</dbReference>
<dbReference type="GO" id="GO:0000981">
    <property type="term" value="F:DNA-binding transcription factor activity, RNA polymerase II-specific"/>
    <property type="evidence" value="ECO:0007669"/>
    <property type="project" value="TreeGrafter"/>
</dbReference>
<feature type="domain" description="HMG box" evidence="3">
    <location>
        <begin position="337"/>
        <end position="405"/>
    </location>
</feature>
<dbReference type="CDD" id="cd21988">
    <property type="entry name" value="HMG-box_HBP1"/>
    <property type="match status" value="1"/>
</dbReference>
<dbReference type="InterPro" id="IPR009071">
    <property type="entry name" value="HMG_box_dom"/>
</dbReference>
<dbReference type="SUPFAM" id="SSF47095">
    <property type="entry name" value="HMG-box"/>
    <property type="match status" value="1"/>
</dbReference>
<evidence type="ECO:0000256" key="1">
    <source>
        <dbReference type="PROSITE-ProRule" id="PRU00267"/>
    </source>
</evidence>
<feature type="region of interest" description="Disordered" evidence="2">
    <location>
        <begin position="256"/>
        <end position="284"/>
    </location>
</feature>
<dbReference type="InterPro" id="IPR036910">
    <property type="entry name" value="HMG_box_dom_sf"/>
</dbReference>
<protein>
    <recommendedName>
        <fullName evidence="3">HMG box domain-containing protein</fullName>
    </recommendedName>
</protein>
<evidence type="ECO:0000313" key="5">
    <source>
        <dbReference type="Proteomes" id="UP000789390"/>
    </source>
</evidence>
<dbReference type="Pfam" id="PF00505">
    <property type="entry name" value="HMG_box"/>
    <property type="match status" value="1"/>
</dbReference>
<keyword evidence="1" id="KW-0539">Nucleus</keyword>
<keyword evidence="5" id="KW-1185">Reference proteome</keyword>
<evidence type="ECO:0000259" key="3">
    <source>
        <dbReference type="PROSITE" id="PS50118"/>
    </source>
</evidence>
<reference evidence="4" key="1">
    <citation type="submission" date="2021-11" db="EMBL/GenBank/DDBJ databases">
        <authorList>
            <person name="Schell T."/>
        </authorList>
    </citation>
    <scope>NUCLEOTIDE SEQUENCE</scope>
    <source>
        <strain evidence="4">M5</strain>
    </source>
</reference>
<keyword evidence="1" id="KW-0238">DNA-binding</keyword>
<organism evidence="4 5">
    <name type="scientific">Daphnia galeata</name>
    <dbReference type="NCBI Taxonomy" id="27404"/>
    <lineage>
        <taxon>Eukaryota</taxon>
        <taxon>Metazoa</taxon>
        <taxon>Ecdysozoa</taxon>
        <taxon>Arthropoda</taxon>
        <taxon>Crustacea</taxon>
        <taxon>Branchiopoda</taxon>
        <taxon>Diplostraca</taxon>
        <taxon>Cladocera</taxon>
        <taxon>Anomopoda</taxon>
        <taxon>Daphniidae</taxon>
        <taxon>Daphnia</taxon>
    </lineage>
</organism>
<feature type="compositionally biased region" description="Basic and acidic residues" evidence="2">
    <location>
        <begin position="8"/>
        <end position="19"/>
    </location>
</feature>
<dbReference type="GO" id="GO:0005634">
    <property type="term" value="C:nucleus"/>
    <property type="evidence" value="ECO:0007669"/>
    <property type="project" value="UniProtKB-UniRule"/>
</dbReference>
<dbReference type="PROSITE" id="PS50118">
    <property type="entry name" value="HMG_BOX_2"/>
    <property type="match status" value="1"/>
</dbReference>
<proteinExistence type="predicted"/>
<evidence type="ECO:0000256" key="2">
    <source>
        <dbReference type="SAM" id="MobiDB-lite"/>
    </source>
</evidence>
<dbReference type="Gene3D" id="1.10.30.10">
    <property type="entry name" value="High mobility group box domain"/>
    <property type="match status" value="1"/>
</dbReference>
<feature type="DNA-binding region" description="HMG box" evidence="1">
    <location>
        <begin position="337"/>
        <end position="405"/>
    </location>
</feature>
<feature type="region of interest" description="Disordered" evidence="2">
    <location>
        <begin position="1"/>
        <end position="24"/>
    </location>
</feature>
<sequence length="414" mass="46145">MAAQIDKGAVDGRVSRCDPDESTPTVINNHCIKQTIRKIKPIPPPLDLSKRGPLDLTSSESVSDFISFSASPRSPASSNQKHLPFRKRAFSWTTFRDESGCNSLSPGPSSAIVQRSTYNGFIPTSPHISRLSVIKQESVDHSDVFGDYMSSSVEEKEDQGSVAIEKTTKGKPHVYSETKTMITYPAPQSPAFPTPATPSPLSPMNFPPTSTFFPSHFHPKLSSYSMSGALLSPAPSLHSSSQEELAQCRPWKLEENEMEEESPDNIAASREESDTFHGGPLSREDYVHSEAQPGTSELCERLQRFDFVMPPAVPKSNDKRYQVTNEDTSSSLAPSPAKRPMNGFMLFAQKYRLQLIQQFPGRDNRAISVMLGDAWKRLNPAEKEVFTAEAHLRAEEYRRLFPDCWKRKRSKSTS</sequence>
<dbReference type="SMART" id="SM00398">
    <property type="entry name" value="HMG"/>
    <property type="match status" value="1"/>
</dbReference>
<dbReference type="EMBL" id="CAKKLH010000179">
    <property type="protein sequence ID" value="CAH0105298.1"/>
    <property type="molecule type" value="Genomic_DNA"/>
</dbReference>
<dbReference type="PANTHER" id="PTHR15499:SF3">
    <property type="entry name" value="HMG BOX-CONTAINING PROTEIN 1"/>
    <property type="match status" value="1"/>
</dbReference>
<feature type="region of interest" description="Disordered" evidence="2">
    <location>
        <begin position="316"/>
        <end position="337"/>
    </location>
</feature>
<dbReference type="InterPro" id="IPR039655">
    <property type="entry name" value="HBP1"/>
</dbReference>